<dbReference type="SUPFAM" id="SSF52499">
    <property type="entry name" value="Isochorismatase-like hydrolases"/>
    <property type="match status" value="1"/>
</dbReference>
<dbReference type="CDD" id="cd01014">
    <property type="entry name" value="nicotinamidase_related"/>
    <property type="match status" value="1"/>
</dbReference>
<dbReference type="InterPro" id="IPR050272">
    <property type="entry name" value="Isochorismatase-like_hydrls"/>
</dbReference>
<sequence>MRENTPTKQRALVVIDVQGDVMATCVNTELTIANIGSLVEKARGSGVPVVWIRHNADNELVRGTPGWQIVDELVPAEGEPIVDKRFGDSFAETDLGDRLAELGAHDLVICGAQTDACVRSTFYGGLYRGHSVTLVSDAHTTEDMREWGAGFTPEQSIAVLNLQARFTRLPEVAGSVISTADAFA</sequence>
<gene>
    <name evidence="3" type="ORF">CGZ93_07350</name>
</gene>
<accession>A0A255H4R8</accession>
<reference evidence="3 4" key="1">
    <citation type="submission" date="2017-07" db="EMBL/GenBank/DDBJ databases">
        <title>Draft whole genome sequences of clinical Proprionibacteriaceae strains.</title>
        <authorList>
            <person name="Bernier A.-M."/>
            <person name="Bernard K."/>
            <person name="Domingo M.-C."/>
        </authorList>
    </citation>
    <scope>NUCLEOTIDE SEQUENCE [LARGE SCALE GENOMIC DNA]</scope>
    <source>
        <strain evidence="3 4">NML 130396</strain>
    </source>
</reference>
<keyword evidence="1" id="KW-0378">Hydrolase</keyword>
<dbReference type="PANTHER" id="PTHR43540">
    <property type="entry name" value="PEROXYUREIDOACRYLATE/UREIDOACRYLATE AMIDOHYDROLASE-RELATED"/>
    <property type="match status" value="1"/>
</dbReference>
<dbReference type="InterPro" id="IPR036380">
    <property type="entry name" value="Isochorismatase-like_sf"/>
</dbReference>
<evidence type="ECO:0000313" key="3">
    <source>
        <dbReference type="EMBL" id="OYO22660.1"/>
    </source>
</evidence>
<dbReference type="OrthoDB" id="3174612at2"/>
<evidence type="ECO:0000259" key="2">
    <source>
        <dbReference type="Pfam" id="PF00857"/>
    </source>
</evidence>
<dbReference type="Gene3D" id="3.40.50.850">
    <property type="entry name" value="Isochorismatase-like"/>
    <property type="match status" value="1"/>
</dbReference>
<organism evidence="3 4">
    <name type="scientific">Enemella dayhoffiae</name>
    <dbReference type="NCBI Taxonomy" id="2016507"/>
    <lineage>
        <taxon>Bacteria</taxon>
        <taxon>Bacillati</taxon>
        <taxon>Actinomycetota</taxon>
        <taxon>Actinomycetes</taxon>
        <taxon>Propionibacteriales</taxon>
        <taxon>Propionibacteriaceae</taxon>
        <taxon>Enemella</taxon>
    </lineage>
</organism>
<feature type="domain" description="Isochorismatase-like" evidence="2">
    <location>
        <begin position="11"/>
        <end position="147"/>
    </location>
</feature>
<name>A0A255H4R8_9ACTN</name>
<dbReference type="RefSeq" id="WP_094363506.1">
    <property type="nucleotide sequence ID" value="NZ_NMVQ01000010.1"/>
</dbReference>
<dbReference type="GO" id="GO:0016787">
    <property type="term" value="F:hydrolase activity"/>
    <property type="evidence" value="ECO:0007669"/>
    <property type="project" value="UniProtKB-KW"/>
</dbReference>
<dbReference type="Proteomes" id="UP000216311">
    <property type="component" value="Unassembled WGS sequence"/>
</dbReference>
<keyword evidence="4" id="KW-1185">Reference proteome</keyword>
<dbReference type="Pfam" id="PF00857">
    <property type="entry name" value="Isochorismatase"/>
    <property type="match status" value="1"/>
</dbReference>
<dbReference type="InterPro" id="IPR000868">
    <property type="entry name" value="Isochorismatase-like_dom"/>
</dbReference>
<evidence type="ECO:0000256" key="1">
    <source>
        <dbReference type="ARBA" id="ARBA00022801"/>
    </source>
</evidence>
<protein>
    <recommendedName>
        <fullName evidence="2">Isochorismatase-like domain-containing protein</fullName>
    </recommendedName>
</protein>
<proteinExistence type="predicted"/>
<comment type="caution">
    <text evidence="3">The sequence shown here is derived from an EMBL/GenBank/DDBJ whole genome shotgun (WGS) entry which is preliminary data.</text>
</comment>
<dbReference type="AlphaFoldDB" id="A0A255H4R8"/>
<dbReference type="EMBL" id="NMVQ01000010">
    <property type="protein sequence ID" value="OYO22660.1"/>
    <property type="molecule type" value="Genomic_DNA"/>
</dbReference>
<evidence type="ECO:0000313" key="4">
    <source>
        <dbReference type="Proteomes" id="UP000216311"/>
    </source>
</evidence>